<accession>A0A0A2WNP0</accession>
<dbReference type="PATRIC" id="fig|1300345.3.peg.986"/>
<organism evidence="2 3">
    <name type="scientific">Lysobacter dokdonensis DS-58</name>
    <dbReference type="NCBI Taxonomy" id="1300345"/>
    <lineage>
        <taxon>Bacteria</taxon>
        <taxon>Pseudomonadati</taxon>
        <taxon>Pseudomonadota</taxon>
        <taxon>Gammaproteobacteria</taxon>
        <taxon>Lysobacterales</taxon>
        <taxon>Lysobacteraceae</taxon>
        <taxon>Noviluteimonas</taxon>
    </lineage>
</organism>
<keyword evidence="1" id="KW-0472">Membrane</keyword>
<evidence type="ECO:0000256" key="1">
    <source>
        <dbReference type="SAM" id="Phobius"/>
    </source>
</evidence>
<dbReference type="Proteomes" id="UP000030518">
    <property type="component" value="Unassembled WGS sequence"/>
</dbReference>
<keyword evidence="1" id="KW-1133">Transmembrane helix</keyword>
<proteinExistence type="predicted"/>
<gene>
    <name evidence="2" type="ORF">LF41_2417</name>
</gene>
<evidence type="ECO:0000313" key="3">
    <source>
        <dbReference type="Proteomes" id="UP000030518"/>
    </source>
</evidence>
<reference evidence="2 3" key="1">
    <citation type="submission" date="2014-09" db="EMBL/GenBank/DDBJ databases">
        <title>Genome sequences of Lysobacter dokdonensis DS-58.</title>
        <authorList>
            <person name="Kim J.F."/>
            <person name="Kwak M.-J."/>
        </authorList>
    </citation>
    <scope>NUCLEOTIDE SEQUENCE [LARGE SCALE GENOMIC DNA]</scope>
    <source>
        <strain evidence="2 3">DS-58</strain>
    </source>
</reference>
<keyword evidence="1" id="KW-0812">Transmembrane</keyword>
<feature type="transmembrane region" description="Helical" evidence="1">
    <location>
        <begin position="12"/>
        <end position="29"/>
    </location>
</feature>
<dbReference type="EMBL" id="JRKJ01000005">
    <property type="protein sequence ID" value="KGQ19910.1"/>
    <property type="molecule type" value="Genomic_DNA"/>
</dbReference>
<protein>
    <submittedName>
        <fullName evidence="2">Uncharacterized protein</fullName>
    </submittedName>
</protein>
<evidence type="ECO:0000313" key="2">
    <source>
        <dbReference type="EMBL" id="KGQ19910.1"/>
    </source>
</evidence>
<sequence length="39" mass="4215">MTPDKRATLLKALVFIGAGLLLVFGYISQDVWLHAVIGS</sequence>
<name>A0A0A2WNP0_9GAMM</name>
<keyword evidence="3" id="KW-1185">Reference proteome</keyword>
<comment type="caution">
    <text evidence="2">The sequence shown here is derived from an EMBL/GenBank/DDBJ whole genome shotgun (WGS) entry which is preliminary data.</text>
</comment>
<dbReference type="AlphaFoldDB" id="A0A0A2WNP0"/>